<keyword evidence="1" id="KW-0175">Coiled coil</keyword>
<keyword evidence="3" id="KW-1185">Reference proteome</keyword>
<dbReference type="STRING" id="390241.SAMN04488023_12059"/>
<dbReference type="OrthoDB" id="1490934at2"/>
<accession>A0A1H9T2W8</accession>
<feature type="coiled-coil region" evidence="1">
    <location>
        <begin position="179"/>
        <end position="206"/>
    </location>
</feature>
<protein>
    <submittedName>
        <fullName evidence="2">Uncharacterized protein</fullName>
    </submittedName>
</protein>
<dbReference type="RefSeq" id="WP_090886049.1">
    <property type="nucleotide sequence ID" value="NZ_FOGG01000020.1"/>
</dbReference>
<name>A0A1H9T2W8_9SPHI</name>
<sequence>MKDFDANLKKQFKELKALNPDEPKHLEHLYADFVELVTLFAAAGSFVSTADILDRLKDEGAIVTDDDMEDADQAEENDKQEAWVDEIFRVLEQRSNTYGNDYPFDLSHRRITLADKLTFKNKLYLFLLASANLKIFKAVKSSLTSDFEAVSFYALSNYLSDRAIVKQFGKQSDYIGTAREKITKLAEDLKVELNQMELDNVSEQNKMERGLDVIGWLPFEDGCPNMITILGQCACGRDWHLKYHDTKRFENYLSFYKKNPIHAMFIPYALVGKQQGRTFYRSDDIEKDTMLFERKRITELFSEEEFFNTLESKSVVDQCLLFTEDIV</sequence>
<evidence type="ECO:0000313" key="3">
    <source>
        <dbReference type="Proteomes" id="UP000199572"/>
    </source>
</evidence>
<dbReference type="AlphaFoldDB" id="A0A1H9T2W8"/>
<dbReference type="Proteomes" id="UP000199572">
    <property type="component" value="Unassembled WGS sequence"/>
</dbReference>
<proteinExistence type="predicted"/>
<dbReference type="EMBL" id="FOGG01000020">
    <property type="protein sequence ID" value="SER91344.1"/>
    <property type="molecule type" value="Genomic_DNA"/>
</dbReference>
<evidence type="ECO:0000256" key="1">
    <source>
        <dbReference type="SAM" id="Coils"/>
    </source>
</evidence>
<reference evidence="3" key="1">
    <citation type="submission" date="2016-10" db="EMBL/GenBank/DDBJ databases">
        <authorList>
            <person name="Varghese N."/>
            <person name="Submissions S."/>
        </authorList>
    </citation>
    <scope>NUCLEOTIDE SEQUENCE [LARGE SCALE GENOMIC DNA]</scope>
    <source>
        <strain evidence="3">DSM 18610</strain>
    </source>
</reference>
<gene>
    <name evidence="2" type="ORF">SAMN04488023_12059</name>
</gene>
<evidence type="ECO:0000313" key="2">
    <source>
        <dbReference type="EMBL" id="SER91344.1"/>
    </source>
</evidence>
<organism evidence="2 3">
    <name type="scientific">Pedobacter rhizosphaerae</name>
    <dbReference type="NCBI Taxonomy" id="390241"/>
    <lineage>
        <taxon>Bacteria</taxon>
        <taxon>Pseudomonadati</taxon>
        <taxon>Bacteroidota</taxon>
        <taxon>Sphingobacteriia</taxon>
        <taxon>Sphingobacteriales</taxon>
        <taxon>Sphingobacteriaceae</taxon>
        <taxon>Pedobacter</taxon>
    </lineage>
</organism>